<evidence type="ECO:0000313" key="4">
    <source>
        <dbReference type="Proteomes" id="UP001597237"/>
    </source>
</evidence>
<proteinExistence type="predicted"/>
<evidence type="ECO:0000256" key="1">
    <source>
        <dbReference type="SAM" id="SignalP"/>
    </source>
</evidence>
<accession>A0ABW4N6F4</accession>
<dbReference type="EMBL" id="JBHUEY010000006">
    <property type="protein sequence ID" value="MFD1785428.1"/>
    <property type="molecule type" value="Genomic_DNA"/>
</dbReference>
<organism evidence="3 4">
    <name type="scientific">Phenylobacterium terrae</name>
    <dbReference type="NCBI Taxonomy" id="2665495"/>
    <lineage>
        <taxon>Bacteria</taxon>
        <taxon>Pseudomonadati</taxon>
        <taxon>Pseudomonadota</taxon>
        <taxon>Alphaproteobacteria</taxon>
        <taxon>Caulobacterales</taxon>
        <taxon>Caulobacteraceae</taxon>
        <taxon>Phenylobacterium</taxon>
    </lineage>
</organism>
<dbReference type="InterPro" id="IPR005074">
    <property type="entry name" value="Peptidase_C39"/>
</dbReference>
<dbReference type="Proteomes" id="UP001597237">
    <property type="component" value="Unassembled WGS sequence"/>
</dbReference>
<feature type="signal peptide" evidence="1">
    <location>
        <begin position="1"/>
        <end position="27"/>
    </location>
</feature>
<feature type="domain" description="Peptidase C39" evidence="2">
    <location>
        <begin position="56"/>
        <end position="186"/>
    </location>
</feature>
<keyword evidence="4" id="KW-1185">Reference proteome</keyword>
<dbReference type="CDD" id="cd02423">
    <property type="entry name" value="Peptidase_C39G"/>
    <property type="match status" value="1"/>
</dbReference>
<sequence>MRSKVLLSAAALIALATAGLSAAPASAQVALVEGGDSYFVSVRSIREIPFRTVVRQQYDYSCGSAALATLLAHHYGKSVGEAEIFRAMYAAGDQAKIRKIGFSLLDMKNYLEGQGYKADGYKISLAQLEKSRAPAITVIQIGTYKHFVVIKGVRDGNVLVGDPALGLKIYTTEEFGKMWNGIAFMIRGVPAQQVAYNREDEWRPWSTAPLDERLGDKSLASFDRQLRPLYQIAPVADLQGYLE</sequence>
<dbReference type="Pfam" id="PF03412">
    <property type="entry name" value="Peptidase_C39"/>
    <property type="match status" value="1"/>
</dbReference>
<evidence type="ECO:0000313" key="3">
    <source>
        <dbReference type="EMBL" id="MFD1785428.1"/>
    </source>
</evidence>
<dbReference type="PROSITE" id="PS50990">
    <property type="entry name" value="PEPTIDASE_C39"/>
    <property type="match status" value="1"/>
</dbReference>
<keyword evidence="1" id="KW-0732">Signal</keyword>
<dbReference type="RefSeq" id="WP_377281490.1">
    <property type="nucleotide sequence ID" value="NZ_JBHRSI010000004.1"/>
</dbReference>
<evidence type="ECO:0000259" key="2">
    <source>
        <dbReference type="PROSITE" id="PS50990"/>
    </source>
</evidence>
<protein>
    <submittedName>
        <fullName evidence="3">C39 family peptidase</fullName>
    </submittedName>
</protein>
<reference evidence="4" key="1">
    <citation type="journal article" date="2019" name="Int. J. Syst. Evol. Microbiol.">
        <title>The Global Catalogue of Microorganisms (GCM) 10K type strain sequencing project: providing services to taxonomists for standard genome sequencing and annotation.</title>
        <authorList>
            <consortium name="The Broad Institute Genomics Platform"/>
            <consortium name="The Broad Institute Genome Sequencing Center for Infectious Disease"/>
            <person name="Wu L."/>
            <person name="Ma J."/>
        </authorList>
    </citation>
    <scope>NUCLEOTIDE SEQUENCE [LARGE SCALE GENOMIC DNA]</scope>
    <source>
        <strain evidence="4">DFY28</strain>
    </source>
</reference>
<comment type="caution">
    <text evidence="3">The sequence shown here is derived from an EMBL/GenBank/DDBJ whole genome shotgun (WGS) entry which is preliminary data.</text>
</comment>
<gene>
    <name evidence="3" type="ORF">ACFSC0_18660</name>
</gene>
<name>A0ABW4N6F4_9CAUL</name>
<dbReference type="Gene3D" id="3.90.70.10">
    <property type="entry name" value="Cysteine proteinases"/>
    <property type="match status" value="1"/>
</dbReference>
<feature type="chain" id="PRO_5045929682" evidence="1">
    <location>
        <begin position="28"/>
        <end position="243"/>
    </location>
</feature>